<dbReference type="EMBL" id="JAGFBM010000001">
    <property type="protein sequence ID" value="MBO3083946.1"/>
    <property type="molecule type" value="Genomic_DNA"/>
</dbReference>
<gene>
    <name evidence="1" type="ORF">J4035_04780</name>
</gene>
<reference evidence="1 2" key="1">
    <citation type="submission" date="2021-03" db="EMBL/GenBank/DDBJ databases">
        <title>novel species in genus Cellulomonas.</title>
        <authorList>
            <person name="Zhang G."/>
        </authorList>
    </citation>
    <scope>NUCLEOTIDE SEQUENCE [LARGE SCALE GENOMIC DNA]</scope>
    <source>
        <strain evidence="2">zg-ZUI188</strain>
    </source>
</reference>
<accession>A0ABS3SG63</accession>
<sequence length="79" mass="9108">MDEIMNEEPEPVASTTRKLKLRRETLRNLTEDILSTAGESLWTCPGLDPREDPEPTFVQIDAVRVEVHVEVRPPDRRPE</sequence>
<evidence type="ECO:0000313" key="2">
    <source>
        <dbReference type="Proteomes" id="UP000678317"/>
    </source>
</evidence>
<dbReference type="Proteomes" id="UP000678317">
    <property type="component" value="Unassembled WGS sequence"/>
</dbReference>
<protein>
    <submittedName>
        <fullName evidence="1">Uncharacterized protein</fullName>
    </submittedName>
</protein>
<organism evidence="1 2">
    <name type="scientific">Cellulomonas fengjieae</name>
    <dbReference type="NCBI Taxonomy" id="2819978"/>
    <lineage>
        <taxon>Bacteria</taxon>
        <taxon>Bacillati</taxon>
        <taxon>Actinomycetota</taxon>
        <taxon>Actinomycetes</taxon>
        <taxon>Micrococcales</taxon>
        <taxon>Cellulomonadaceae</taxon>
        <taxon>Cellulomonas</taxon>
    </lineage>
</organism>
<evidence type="ECO:0000313" key="1">
    <source>
        <dbReference type="EMBL" id="MBO3083946.1"/>
    </source>
</evidence>
<keyword evidence="2" id="KW-1185">Reference proteome</keyword>
<dbReference type="RefSeq" id="WP_208211474.1">
    <property type="nucleotide sequence ID" value="NZ_CP074404.1"/>
</dbReference>
<proteinExistence type="predicted"/>
<comment type="caution">
    <text evidence="1">The sequence shown here is derived from an EMBL/GenBank/DDBJ whole genome shotgun (WGS) entry which is preliminary data.</text>
</comment>
<name>A0ABS3SG63_9CELL</name>